<dbReference type="InterPro" id="IPR008018">
    <property type="entry name" value="Phage_tail_attach_FII"/>
</dbReference>
<dbReference type="EMBL" id="WBWA01000003">
    <property type="protein sequence ID" value="KAB2666531.1"/>
    <property type="molecule type" value="Genomic_DNA"/>
</dbReference>
<gene>
    <name evidence="1" type="ORF">F9K91_04930</name>
</gene>
<evidence type="ECO:0000313" key="2">
    <source>
        <dbReference type="Proteomes" id="UP000430843"/>
    </source>
</evidence>
<comment type="caution">
    <text evidence="1">The sequence shown here is derived from an EMBL/GenBank/DDBJ whole genome shotgun (WGS) entry which is preliminary data.</text>
</comment>
<organism evidence="1 2">
    <name type="scientific">Brucella tritici</name>
    <dbReference type="NCBI Taxonomy" id="94626"/>
    <lineage>
        <taxon>Bacteria</taxon>
        <taxon>Pseudomonadati</taxon>
        <taxon>Pseudomonadota</taxon>
        <taxon>Alphaproteobacteria</taxon>
        <taxon>Hyphomicrobiales</taxon>
        <taxon>Brucellaceae</taxon>
        <taxon>Brucella/Ochrobactrum group</taxon>
        <taxon>Brucella</taxon>
    </lineage>
</organism>
<dbReference type="Pfam" id="PF05354">
    <property type="entry name" value="Phage_attach"/>
    <property type="match status" value="1"/>
</dbReference>
<dbReference type="GO" id="GO:0019068">
    <property type="term" value="P:virion assembly"/>
    <property type="evidence" value="ECO:0007669"/>
    <property type="project" value="InterPro"/>
</dbReference>
<sequence length="117" mass="12735">MLGGAPMWDDLLDIATEAVRDVFSVPLTYVRLETDTTHTTTPSGEPLTAIFDVIPAESNEGVSLTVANRITVIDVRLGDLGFDPAVKDRVTINGKSYDVNKRLPSSSGMMKLQLREV</sequence>
<reference evidence="1 2" key="1">
    <citation type="submission" date="2019-09" db="EMBL/GenBank/DDBJ databases">
        <title>Taxonomic organization of the family Brucellaceae based on a phylogenomic approach.</title>
        <authorList>
            <person name="Leclercq S."/>
            <person name="Cloeckaert A."/>
            <person name="Zygmunt M.S."/>
        </authorList>
    </citation>
    <scope>NUCLEOTIDE SEQUENCE [LARGE SCALE GENOMIC DNA]</scope>
    <source>
        <strain evidence="1 2">LMG 18957</strain>
    </source>
</reference>
<evidence type="ECO:0000313" key="1">
    <source>
        <dbReference type="EMBL" id="KAB2666531.1"/>
    </source>
</evidence>
<dbReference type="InterPro" id="IPR053734">
    <property type="entry name" value="Phage_Head-Tail_Connect_sf"/>
</dbReference>
<evidence type="ECO:0008006" key="3">
    <source>
        <dbReference type="Google" id="ProtNLM"/>
    </source>
</evidence>
<dbReference type="Gene3D" id="2.40.10.180">
    <property type="entry name" value="Phage tail proteins"/>
    <property type="match status" value="1"/>
</dbReference>
<dbReference type="AlphaFoldDB" id="A0A833FNK3"/>
<protein>
    <recommendedName>
        <fullName evidence="3">Phage protein</fullName>
    </recommendedName>
</protein>
<dbReference type="RefSeq" id="WP_151677313.1">
    <property type="nucleotide sequence ID" value="NZ_WBWA01000003.1"/>
</dbReference>
<accession>A0A833FNK3</accession>
<keyword evidence="2" id="KW-1185">Reference proteome</keyword>
<proteinExistence type="predicted"/>
<dbReference type="Proteomes" id="UP000430843">
    <property type="component" value="Unassembled WGS sequence"/>
</dbReference>
<name>A0A833FNK3_9HYPH</name>